<proteinExistence type="predicted"/>
<organism evidence="3 4">
    <name type="scientific">Trinickia fusca</name>
    <dbReference type="NCBI Taxonomy" id="2419777"/>
    <lineage>
        <taxon>Bacteria</taxon>
        <taxon>Pseudomonadati</taxon>
        <taxon>Pseudomonadota</taxon>
        <taxon>Betaproteobacteria</taxon>
        <taxon>Burkholderiales</taxon>
        <taxon>Burkholderiaceae</taxon>
        <taxon>Trinickia</taxon>
    </lineage>
</organism>
<evidence type="ECO:0000256" key="1">
    <source>
        <dbReference type="SAM" id="MobiDB-lite"/>
    </source>
</evidence>
<feature type="transmembrane region" description="Helical" evidence="2">
    <location>
        <begin position="127"/>
        <end position="147"/>
    </location>
</feature>
<feature type="transmembrane region" description="Helical" evidence="2">
    <location>
        <begin position="167"/>
        <end position="186"/>
    </location>
</feature>
<feature type="compositionally biased region" description="Basic and acidic residues" evidence="1">
    <location>
        <begin position="303"/>
        <end position="317"/>
    </location>
</feature>
<dbReference type="AlphaFoldDB" id="A0A494XAJ8"/>
<keyword evidence="2" id="KW-1133">Transmembrane helix</keyword>
<comment type="caution">
    <text evidence="3">The sequence shown here is derived from an EMBL/GenBank/DDBJ whole genome shotgun (WGS) entry which is preliminary data.</text>
</comment>
<keyword evidence="2" id="KW-0812">Transmembrane</keyword>
<feature type="region of interest" description="Disordered" evidence="1">
    <location>
        <begin position="291"/>
        <end position="317"/>
    </location>
</feature>
<evidence type="ECO:0000313" key="4">
    <source>
        <dbReference type="Proteomes" id="UP000280434"/>
    </source>
</evidence>
<evidence type="ECO:0000313" key="3">
    <source>
        <dbReference type="EMBL" id="RKP44613.1"/>
    </source>
</evidence>
<dbReference type="Proteomes" id="UP000280434">
    <property type="component" value="Unassembled WGS sequence"/>
</dbReference>
<feature type="transmembrane region" description="Helical" evidence="2">
    <location>
        <begin position="86"/>
        <end position="107"/>
    </location>
</feature>
<name>A0A494XAJ8_9BURK</name>
<gene>
    <name evidence="3" type="ORF">D7S89_22350</name>
</gene>
<sequence>MARYALRHGLPVAPDTIAELTRLVDARVGTHAEPSRDEANRTARTLAVIHRKLASSIAPATPQGVLLLDAHYRRGHPLAWLGPVPLIRMLSAAAILFLAAVIGTGLSHDVSAKNIELGLLDASGTSLLWNTMFLLACAGLGASFAALFQAHRYVAECIYDPKYDASYAARLILGLIAGLILVELLPPHLFDNGTMHSFGKPALAMLGGFSATAVHRLLHRLVDTLDTLVRGDPSAGVQATRDVHRAQAAHERTQLQAELAANLLELQQTLDATHSPEQVRQRLAELTRSMLSADTMRATPDAVKADTSRAAANEKDD</sequence>
<evidence type="ECO:0000256" key="2">
    <source>
        <dbReference type="SAM" id="Phobius"/>
    </source>
</evidence>
<keyword evidence="2" id="KW-0472">Membrane</keyword>
<accession>A0A494XAJ8</accession>
<dbReference type="EMBL" id="RBZV01000012">
    <property type="protein sequence ID" value="RKP44613.1"/>
    <property type="molecule type" value="Genomic_DNA"/>
</dbReference>
<keyword evidence="4" id="KW-1185">Reference proteome</keyword>
<reference evidence="3 4" key="1">
    <citation type="submission" date="2018-10" db="EMBL/GenBank/DDBJ databases">
        <title>Paraburkholderia sp. 7MK8-2, isolated from soil.</title>
        <authorList>
            <person name="Gao Z.-H."/>
            <person name="Qiu L.-H."/>
        </authorList>
    </citation>
    <scope>NUCLEOTIDE SEQUENCE [LARGE SCALE GENOMIC DNA]</scope>
    <source>
        <strain evidence="3 4">7MK8-2</strain>
    </source>
</reference>
<protein>
    <submittedName>
        <fullName evidence="3">Uncharacterized protein</fullName>
    </submittedName>
</protein>